<evidence type="ECO:0000313" key="2">
    <source>
        <dbReference type="EMBL" id="KAF9521226.1"/>
    </source>
</evidence>
<feature type="compositionally biased region" description="Polar residues" evidence="1">
    <location>
        <begin position="7"/>
        <end position="19"/>
    </location>
</feature>
<protein>
    <submittedName>
        <fullName evidence="2">Uncharacterized protein</fullName>
    </submittedName>
</protein>
<reference evidence="2" key="1">
    <citation type="submission" date="2020-11" db="EMBL/GenBank/DDBJ databases">
        <authorList>
            <consortium name="DOE Joint Genome Institute"/>
            <person name="Ahrendt S."/>
            <person name="Riley R."/>
            <person name="Andreopoulos W."/>
            <person name="Labutti K."/>
            <person name="Pangilinan J."/>
            <person name="Ruiz-Duenas F.J."/>
            <person name="Barrasa J.M."/>
            <person name="Sanchez-Garcia M."/>
            <person name="Camarero S."/>
            <person name="Miyauchi S."/>
            <person name="Serrano A."/>
            <person name="Linde D."/>
            <person name="Babiker R."/>
            <person name="Drula E."/>
            <person name="Ayuso-Fernandez I."/>
            <person name="Pacheco R."/>
            <person name="Padilla G."/>
            <person name="Ferreira P."/>
            <person name="Barriuso J."/>
            <person name="Kellner H."/>
            <person name="Castanera R."/>
            <person name="Alfaro M."/>
            <person name="Ramirez L."/>
            <person name="Pisabarro A.G."/>
            <person name="Kuo A."/>
            <person name="Tritt A."/>
            <person name="Lipzen A."/>
            <person name="He G."/>
            <person name="Yan M."/>
            <person name="Ng V."/>
            <person name="Cullen D."/>
            <person name="Martin F."/>
            <person name="Rosso M.-N."/>
            <person name="Henrissat B."/>
            <person name="Hibbett D."/>
            <person name="Martinez A.T."/>
            <person name="Grigoriev I.V."/>
        </authorList>
    </citation>
    <scope>NUCLEOTIDE SEQUENCE</scope>
    <source>
        <strain evidence="2">CBS 506.95</strain>
    </source>
</reference>
<dbReference type="AlphaFoldDB" id="A0A9P6E054"/>
<dbReference type="EMBL" id="MU158247">
    <property type="protein sequence ID" value="KAF9521226.1"/>
    <property type="molecule type" value="Genomic_DNA"/>
</dbReference>
<feature type="non-terminal residue" evidence="2">
    <location>
        <position position="261"/>
    </location>
</feature>
<organism evidence="2 3">
    <name type="scientific">Crepidotus variabilis</name>
    <dbReference type="NCBI Taxonomy" id="179855"/>
    <lineage>
        <taxon>Eukaryota</taxon>
        <taxon>Fungi</taxon>
        <taxon>Dikarya</taxon>
        <taxon>Basidiomycota</taxon>
        <taxon>Agaricomycotina</taxon>
        <taxon>Agaricomycetes</taxon>
        <taxon>Agaricomycetidae</taxon>
        <taxon>Agaricales</taxon>
        <taxon>Agaricineae</taxon>
        <taxon>Crepidotaceae</taxon>
        <taxon>Crepidotus</taxon>
    </lineage>
</organism>
<evidence type="ECO:0000313" key="3">
    <source>
        <dbReference type="Proteomes" id="UP000807306"/>
    </source>
</evidence>
<feature type="compositionally biased region" description="Low complexity" evidence="1">
    <location>
        <begin position="31"/>
        <end position="40"/>
    </location>
</feature>
<sequence length="261" mass="28976">TAAVANAVTSISATPSTPKSTSEHSSDESTDSLTSSAASTKFQIEKSRRQTFDKAVQIFTKYQEYTNLLDGPDGSDLSMLQRSRIRQALKQSLAILNLDSELPESNVVAHSKEEITQALDTCLLGYATVNMATLDDFSRGPVLARQMLNHRPIMKKGTQSLKQMRQTGSLHQTSTVESYLIKLMVYRKALVVDKLAKSSQLSPYPLIPWVKNVKSLKVPAGLDYIAGVGDGNHRLEETMQAAKLYITQYEKLRCEMEEQKD</sequence>
<gene>
    <name evidence="2" type="ORF">CPB83DRAFT_936943</name>
</gene>
<comment type="caution">
    <text evidence="2">The sequence shown here is derived from an EMBL/GenBank/DDBJ whole genome shotgun (WGS) entry which is preliminary data.</text>
</comment>
<proteinExistence type="predicted"/>
<keyword evidence="3" id="KW-1185">Reference proteome</keyword>
<evidence type="ECO:0000256" key="1">
    <source>
        <dbReference type="SAM" id="MobiDB-lite"/>
    </source>
</evidence>
<feature type="region of interest" description="Disordered" evidence="1">
    <location>
        <begin position="1"/>
        <end position="41"/>
    </location>
</feature>
<accession>A0A9P6E054</accession>
<feature type="non-terminal residue" evidence="2">
    <location>
        <position position="1"/>
    </location>
</feature>
<dbReference type="Proteomes" id="UP000807306">
    <property type="component" value="Unassembled WGS sequence"/>
</dbReference>
<name>A0A9P6E054_9AGAR</name>